<dbReference type="EMBL" id="CP001854">
    <property type="protein sequence ID" value="ADB51410.1"/>
    <property type="molecule type" value="Genomic_DNA"/>
</dbReference>
<dbReference type="Pfam" id="PF06314">
    <property type="entry name" value="ADC"/>
    <property type="match status" value="1"/>
</dbReference>
<dbReference type="InterPro" id="IPR023375">
    <property type="entry name" value="ADC_dom_sf"/>
</dbReference>
<protein>
    <recommendedName>
        <fullName evidence="3">Acetoacetate decarboxylase</fullName>
    </recommendedName>
</protein>
<organism evidence="1 2">
    <name type="scientific">Conexibacter woesei (strain DSM 14684 / CCUG 47730 / CIP 108061 / JCM 11494 / NBRC 100937 / ID131577)</name>
    <dbReference type="NCBI Taxonomy" id="469383"/>
    <lineage>
        <taxon>Bacteria</taxon>
        <taxon>Bacillati</taxon>
        <taxon>Actinomycetota</taxon>
        <taxon>Thermoleophilia</taxon>
        <taxon>Solirubrobacterales</taxon>
        <taxon>Conexibacteraceae</taxon>
        <taxon>Conexibacter</taxon>
    </lineage>
</organism>
<evidence type="ECO:0000313" key="1">
    <source>
        <dbReference type="EMBL" id="ADB51410.1"/>
    </source>
</evidence>
<dbReference type="PANTHER" id="PTHR40518">
    <property type="entry name" value="ACETOACETATE DECARBOXYLASE"/>
    <property type="match status" value="1"/>
</dbReference>
<dbReference type="PANTHER" id="PTHR40518:SF1">
    <property type="entry name" value="ACETOACETATE DECARBOXYLASE"/>
    <property type="match status" value="1"/>
</dbReference>
<dbReference type="eggNOG" id="ENOG5033286">
    <property type="taxonomic scope" value="Bacteria"/>
</dbReference>
<keyword evidence="2" id="KW-1185">Reference proteome</keyword>
<dbReference type="RefSeq" id="WP_012934461.1">
    <property type="nucleotide sequence ID" value="NC_013739.1"/>
</dbReference>
<dbReference type="Proteomes" id="UP000008229">
    <property type="component" value="Chromosome"/>
</dbReference>
<dbReference type="Gene3D" id="2.40.400.10">
    <property type="entry name" value="Acetoacetate decarboxylase-like"/>
    <property type="match status" value="1"/>
</dbReference>
<evidence type="ECO:0008006" key="3">
    <source>
        <dbReference type="Google" id="ProtNLM"/>
    </source>
</evidence>
<reference evidence="1 2" key="1">
    <citation type="journal article" date="2010" name="Stand. Genomic Sci.">
        <title>Complete genome sequence of Conexibacter woesei type strain (ID131577).</title>
        <authorList>
            <person name="Pukall R."/>
            <person name="Lapidus A."/>
            <person name="Glavina Del Rio T."/>
            <person name="Copeland A."/>
            <person name="Tice H."/>
            <person name="Cheng J.-F."/>
            <person name="Lucas S."/>
            <person name="Chen F."/>
            <person name="Nolan M."/>
            <person name="Bruce D."/>
            <person name="Goodwin L."/>
            <person name="Pitluck S."/>
            <person name="Mavromatis K."/>
            <person name="Ivanova N."/>
            <person name="Ovchinnikova G."/>
            <person name="Pati A."/>
            <person name="Chen A."/>
            <person name="Palaniappan K."/>
            <person name="Land M."/>
            <person name="Hauser L."/>
            <person name="Chang Y.-J."/>
            <person name="Jeffries C.D."/>
            <person name="Chain P."/>
            <person name="Meincke L."/>
            <person name="Sims D."/>
            <person name="Brettin T."/>
            <person name="Detter J.C."/>
            <person name="Rohde M."/>
            <person name="Goeker M."/>
            <person name="Bristow J."/>
            <person name="Eisen J.A."/>
            <person name="Markowitz V."/>
            <person name="Kyrpides N.C."/>
            <person name="Klenk H.-P."/>
            <person name="Hugenholtz P."/>
        </authorList>
    </citation>
    <scope>NUCLEOTIDE SEQUENCE [LARGE SCALE GENOMIC DNA]</scope>
    <source>
        <strain evidence="2">DSM 14684 / CIP 108061 / JCM 11494 / NBRC 100937 / ID131577</strain>
    </source>
</reference>
<proteinExistence type="predicted"/>
<dbReference type="GO" id="GO:0016829">
    <property type="term" value="F:lyase activity"/>
    <property type="evidence" value="ECO:0007669"/>
    <property type="project" value="InterPro"/>
</dbReference>
<reference evidence="2" key="2">
    <citation type="submission" date="2010-01" db="EMBL/GenBank/DDBJ databases">
        <title>The complete genome of Conexibacter woesei DSM 14684.</title>
        <authorList>
            <consortium name="US DOE Joint Genome Institute (JGI-PGF)"/>
            <person name="Lucas S."/>
            <person name="Copeland A."/>
            <person name="Lapidus A."/>
            <person name="Glavina del Rio T."/>
            <person name="Dalin E."/>
            <person name="Tice H."/>
            <person name="Bruce D."/>
            <person name="Goodwin L."/>
            <person name="Pitluck S."/>
            <person name="Kyrpides N."/>
            <person name="Mavromatis K."/>
            <person name="Ivanova N."/>
            <person name="Mikhailova N."/>
            <person name="Chertkov O."/>
            <person name="Brettin T."/>
            <person name="Detter J.C."/>
            <person name="Han C."/>
            <person name="Larimer F."/>
            <person name="Land M."/>
            <person name="Hauser L."/>
            <person name="Markowitz V."/>
            <person name="Cheng J.-F."/>
            <person name="Hugenholtz P."/>
            <person name="Woyke T."/>
            <person name="Wu D."/>
            <person name="Pukall R."/>
            <person name="Steenblock K."/>
            <person name="Schneider S."/>
            <person name="Klenk H.-P."/>
            <person name="Eisen J.A."/>
        </authorList>
    </citation>
    <scope>NUCLEOTIDE SEQUENCE [LARGE SCALE GENOMIC DNA]</scope>
    <source>
        <strain evidence="2">DSM 14684 / CIP 108061 / JCM 11494 / NBRC 100937 / ID131577</strain>
    </source>
</reference>
<dbReference type="HOGENOM" id="CLU_1127578_0_0_11"/>
<accession>D3FBZ5</accession>
<dbReference type="InterPro" id="IPR010451">
    <property type="entry name" value="Acetoacetate_decarboxylase"/>
</dbReference>
<dbReference type="KEGG" id="cwo:Cwoe_2991"/>
<name>D3FBZ5_CONWI</name>
<evidence type="ECO:0000313" key="2">
    <source>
        <dbReference type="Proteomes" id="UP000008229"/>
    </source>
</evidence>
<dbReference type="AlphaFoldDB" id="D3FBZ5"/>
<dbReference type="SUPFAM" id="SSF160104">
    <property type="entry name" value="Acetoacetate decarboxylase-like"/>
    <property type="match status" value="1"/>
</dbReference>
<sequence>MTRTAGLPESPTHPLQQVDGVPECVLGDALASRLPSTSPPAPWRTRVQAVLWMHAASPGAAELLPQQLRDERIVPLTIGAFIRYLDTPVGPYSEVLASPVLLARTPLPASTVPFIAVDSIASLHGGRANWALPKALAAFEWTAAPGELGRAAFSVRGDGTHGSSAWSVAAEVSPRRRRLPVRLPLRDVQLAPGGRELDIPISLAGRAQLATVEVRSDGPSLPAWLLSGTHRGAVLPDARMTFGAPR</sequence>
<dbReference type="STRING" id="469383.Cwoe_2991"/>
<gene>
    <name evidence="1" type="ordered locus">Cwoe_2991</name>
</gene>